<dbReference type="EMBL" id="JBAPLV010000030">
    <property type="protein sequence ID" value="MEI4280886.1"/>
    <property type="molecule type" value="Genomic_DNA"/>
</dbReference>
<evidence type="ECO:0000313" key="3">
    <source>
        <dbReference type="Proteomes" id="UP001373496"/>
    </source>
</evidence>
<keyword evidence="3" id="KW-1185">Reference proteome</keyword>
<evidence type="ECO:0000256" key="1">
    <source>
        <dbReference type="SAM" id="MobiDB-lite"/>
    </source>
</evidence>
<accession>A0ABU8EB80</accession>
<feature type="compositionally biased region" description="Low complexity" evidence="1">
    <location>
        <begin position="305"/>
        <end position="318"/>
    </location>
</feature>
<name>A0ABU8EB80_9ACTN</name>
<feature type="region of interest" description="Disordered" evidence="1">
    <location>
        <begin position="285"/>
        <end position="318"/>
    </location>
</feature>
<evidence type="ECO:0008006" key="4">
    <source>
        <dbReference type="Google" id="ProtNLM"/>
    </source>
</evidence>
<dbReference type="NCBIfam" id="NF047509">
    <property type="entry name" value="Rv3131_FMN_oxido"/>
    <property type="match status" value="1"/>
</dbReference>
<organism evidence="2 3">
    <name type="scientific">Klenkia terrae</name>
    <dbReference type="NCBI Taxonomy" id="1052259"/>
    <lineage>
        <taxon>Bacteria</taxon>
        <taxon>Bacillati</taxon>
        <taxon>Actinomycetota</taxon>
        <taxon>Actinomycetes</taxon>
        <taxon>Geodermatophilales</taxon>
        <taxon>Geodermatophilaceae</taxon>
        <taxon>Klenkia</taxon>
    </lineage>
</organism>
<proteinExistence type="predicted"/>
<feature type="region of interest" description="Disordered" evidence="1">
    <location>
        <begin position="162"/>
        <end position="185"/>
    </location>
</feature>
<sequence>MHNTQPWRWRIGPSSLHLFADPDRRLDASDPYDHDLVVACGAALHHLQVALRAAGWQPLVHRIPDPARPDHLAAVEMHPREPSQEDLALASAIERRRTDRRAFTSWPVPDQLREGFCRLAEDAGAELLPLDAPGERWRIAQFAEAAAVAQALTPGVVAETHSWSGRRRGAQDGVPAGNVSDPGRGDDAPTFPLQNVAGAELPAPLTTDPDDGTWLALLVTREDGRLARLRAGEALSSVLLEATVVGMAAQPVTQLLQVPELRARVRDEVTGGLVPHVLLRLGWASSSAPPVPPTGRRGLADVLEPWDAPWPDPATAEP</sequence>
<evidence type="ECO:0000313" key="2">
    <source>
        <dbReference type="EMBL" id="MEI4280886.1"/>
    </source>
</evidence>
<reference evidence="2 3" key="1">
    <citation type="submission" date="2024-03" db="EMBL/GenBank/DDBJ databases">
        <title>Draft genome sequence of Klenkia terrae.</title>
        <authorList>
            <person name="Duangmal K."/>
            <person name="Chantavorakit T."/>
        </authorList>
    </citation>
    <scope>NUCLEOTIDE SEQUENCE [LARGE SCALE GENOMIC DNA]</scope>
    <source>
        <strain evidence="2 3">JCM 17786</strain>
    </source>
</reference>
<gene>
    <name evidence="2" type="ORF">UXQ13_20590</name>
</gene>
<dbReference type="Gene3D" id="3.40.109.10">
    <property type="entry name" value="NADH Oxidase"/>
    <property type="match status" value="1"/>
</dbReference>
<dbReference type="Proteomes" id="UP001373496">
    <property type="component" value="Unassembled WGS sequence"/>
</dbReference>
<comment type="caution">
    <text evidence="2">The sequence shown here is derived from an EMBL/GenBank/DDBJ whole genome shotgun (WGS) entry which is preliminary data.</text>
</comment>
<protein>
    <recommendedName>
        <fullName evidence="4">Nitroreductase</fullName>
    </recommendedName>
</protein>
<dbReference type="SUPFAM" id="SSF55469">
    <property type="entry name" value="FMN-dependent nitroreductase-like"/>
    <property type="match status" value="1"/>
</dbReference>
<dbReference type="InterPro" id="IPR000415">
    <property type="entry name" value="Nitroreductase-like"/>
</dbReference>